<feature type="region of interest" description="Disordered" evidence="1">
    <location>
        <begin position="389"/>
        <end position="436"/>
    </location>
</feature>
<protein>
    <recommendedName>
        <fullName evidence="4">Nucleotide-diphospho-sugar transferase domain-containing protein</fullName>
    </recommendedName>
</protein>
<proteinExistence type="predicted"/>
<dbReference type="Proteomes" id="UP000037460">
    <property type="component" value="Unassembled WGS sequence"/>
</dbReference>
<evidence type="ECO:0000256" key="1">
    <source>
        <dbReference type="SAM" id="MobiDB-lite"/>
    </source>
</evidence>
<evidence type="ECO:0000313" key="2">
    <source>
        <dbReference type="EMBL" id="KOO53569.1"/>
    </source>
</evidence>
<comment type="caution">
    <text evidence="2">The sequence shown here is derived from an EMBL/GenBank/DDBJ whole genome shotgun (WGS) entry which is preliminary data.</text>
</comment>
<accession>A0A0M0LRA5</accession>
<organism evidence="2 3">
    <name type="scientific">Chrysochromulina tobinii</name>
    <dbReference type="NCBI Taxonomy" id="1460289"/>
    <lineage>
        <taxon>Eukaryota</taxon>
        <taxon>Haptista</taxon>
        <taxon>Haptophyta</taxon>
        <taxon>Prymnesiophyceae</taxon>
        <taxon>Prymnesiales</taxon>
        <taxon>Chrysochromulinaceae</taxon>
        <taxon>Chrysochromulina</taxon>
    </lineage>
</organism>
<dbReference type="AlphaFoldDB" id="A0A0M0LRA5"/>
<evidence type="ECO:0000313" key="3">
    <source>
        <dbReference type="Proteomes" id="UP000037460"/>
    </source>
</evidence>
<reference evidence="3" key="1">
    <citation type="journal article" date="2015" name="PLoS Genet.">
        <title>Genome Sequence and Transcriptome Analyses of Chrysochromulina tobin: Metabolic Tools for Enhanced Algal Fitness in the Prominent Order Prymnesiales (Haptophyceae).</title>
        <authorList>
            <person name="Hovde B.T."/>
            <person name="Deodato C.R."/>
            <person name="Hunsperger H.M."/>
            <person name="Ryken S.A."/>
            <person name="Yost W."/>
            <person name="Jha R.K."/>
            <person name="Patterson J."/>
            <person name="Monnat R.J. Jr."/>
            <person name="Barlow S.B."/>
            <person name="Starkenburg S.R."/>
            <person name="Cattolico R.A."/>
        </authorList>
    </citation>
    <scope>NUCLEOTIDE SEQUENCE</scope>
    <source>
        <strain evidence="3">CCMP291</strain>
    </source>
</reference>
<dbReference type="OrthoDB" id="10653373at2759"/>
<dbReference type="EMBL" id="JWZX01000174">
    <property type="protein sequence ID" value="KOO53569.1"/>
    <property type="molecule type" value="Genomic_DNA"/>
</dbReference>
<sequence length="913" mass="98705">MTCCASSPFASSHLLSTAPIPKTVDLADPNALERVARARAYRGELILFSFDFCGISEALSLIISLRRASFEHFLPLTDGIETCDAMRTAARLRDLDDRTMPCYFSSWPRDHAGWKMWGHGPACVSAARPSHSCVLEQLWTSRYAVAGRLLALGQINLLHMDTDSAILADPYAVLKTAPLAAHNLIFVPELPINGGMWYAQNTTDGGPSQWIIAEVARRTLQVISLTPQRRMLPPFDQAMLGDVLYTAADRGTVHWGAACEHMVVRKSALCTANTSRNPRMMRWDVRHRVAPPTAAARAALKAPAPKSEYGRARLPTRNKGIVPTALFRSVELRVPGTTHSSEDVDHGSKWEWQHLAGFWPARAYTLAPLLASTSGASATATAAAAAAAAGGTAPRPPGTAPTDGGGVPGTAPSAGQAALSQSIESSPPVEFGTIGSPLSERVERHCRKRGRARLLYADRRVLSVSRKALAYLHAEGADDDGAAARTLIRQLIVLASVSGRMAVLPSFNCSAPWIQKVPREDGSLVLADLRVVIVDAAEGRPIHEQRCAPCNVQFACRQHVLSEAQWRAAKEATVTATVPQPPSDAAHDGASAGVLDSPTRLPLPLVAPEPGAVPGAHRVVHLLQLWALLATHLGTQRELQLEELGDVRGDACSLDGELLKQSASLAATVVRLHCGVAEAALELRSLCPRTDAETRYALGRWGQGIEEARCPQYTTNEGQLLERRDVRAAPHPMTHSAAAWRRSLLAARLGVRCGDMLCSDRSCDVLAVEECSHNLRRELAGIDANSSAAMQRVRSHLRHASPAVVQEMVRERCTVWIHRLPKDSRPRCDALTGQCLAPPRAFPGRATWPSAICLEEPPARMCFAGRPVDLKAENAERFCSKCYSRADVAHGARSSKSRHDTSLGLPVRIRVSV</sequence>
<evidence type="ECO:0008006" key="4">
    <source>
        <dbReference type="Google" id="ProtNLM"/>
    </source>
</evidence>
<name>A0A0M0LRA5_9EUKA</name>
<gene>
    <name evidence="2" type="ORF">Ctob_014965</name>
</gene>
<keyword evidence="3" id="KW-1185">Reference proteome</keyword>